<name>A0A369AYX9_9FIRM</name>
<organism evidence="1 2">
    <name type="scientific">Anaerobacterium chartisolvens</name>
    <dbReference type="NCBI Taxonomy" id="1297424"/>
    <lineage>
        <taxon>Bacteria</taxon>
        <taxon>Bacillati</taxon>
        <taxon>Bacillota</taxon>
        <taxon>Clostridia</taxon>
        <taxon>Eubacteriales</taxon>
        <taxon>Oscillospiraceae</taxon>
        <taxon>Anaerobacterium</taxon>
    </lineage>
</organism>
<sequence>MLKRMLGGIVALVLIFQVGCSKEIAVVTGESSYQEKGVSITDKGNYFDVVLDYTAGLTRRQMGEAFGRAILKAVPNYEALIDSYIAENLSTYEYPYSLLRAEDVMPQMNEDYKEEIEGLADAFSGGKENVRGDNKISRDEIYLFNLFTDVVRGTQCCYLAVSGDRSSTGSTIAGRNLDWFGGQDNQLPIIQSIITMRYTDKKLCSVGYLGYIGILTGFNDDKVFAAIVDSQSGTPYSSLGIRSYALDLRFALESTNTMEDACEFMRDPSKLYGVNHIIGFSDPVKSVILENNFTGDGLDLKRVKRSVRTSESALNKGISWGIDNAVGTVNSFLLYGNHDNHKPNKYNTKRWQNMKRELLEKGEDVTAEELKDVISYKKGKSPGTFSDSGDLYNKMTVQMVVFEPESLSLEVFFRPRNIIDNPEVPVFEKIPVFWQEDGP</sequence>
<protein>
    <recommendedName>
        <fullName evidence="3">Acyl-CoA:6-aminopenicillanic acid acyl transferase</fullName>
    </recommendedName>
</protein>
<dbReference type="InterPro" id="IPR047803">
    <property type="entry name" value="DCD1A/B-like"/>
</dbReference>
<proteinExistence type="predicted"/>
<keyword evidence="2" id="KW-1185">Reference proteome</keyword>
<dbReference type="OrthoDB" id="1736836at2"/>
<evidence type="ECO:0000313" key="1">
    <source>
        <dbReference type="EMBL" id="RCX14285.1"/>
    </source>
</evidence>
<dbReference type="Proteomes" id="UP000253034">
    <property type="component" value="Unassembled WGS sequence"/>
</dbReference>
<dbReference type="PANTHER" id="PTHR35190">
    <property type="entry name" value="PROTEIN DCD1B"/>
    <property type="match status" value="1"/>
</dbReference>
<dbReference type="RefSeq" id="WP_114298313.1">
    <property type="nucleotide sequence ID" value="NZ_QPJT01000015.1"/>
</dbReference>
<accession>A0A369AYX9</accession>
<evidence type="ECO:0000313" key="2">
    <source>
        <dbReference type="Proteomes" id="UP000253034"/>
    </source>
</evidence>
<evidence type="ECO:0008006" key="3">
    <source>
        <dbReference type="Google" id="ProtNLM"/>
    </source>
</evidence>
<dbReference type="AlphaFoldDB" id="A0A369AYX9"/>
<comment type="caution">
    <text evidence="1">The sequence shown here is derived from an EMBL/GenBank/DDBJ whole genome shotgun (WGS) entry which is preliminary data.</text>
</comment>
<dbReference type="PANTHER" id="PTHR35190:SF1">
    <property type="entry name" value="PEPTIDASE C45 HYDROLASE DOMAIN-CONTAINING PROTEIN"/>
    <property type="match status" value="1"/>
</dbReference>
<dbReference type="EMBL" id="QPJT01000015">
    <property type="protein sequence ID" value="RCX14285.1"/>
    <property type="molecule type" value="Genomic_DNA"/>
</dbReference>
<dbReference type="NCBIfam" id="NF040521">
    <property type="entry name" value="C45_proenzyme"/>
    <property type="match status" value="1"/>
</dbReference>
<reference evidence="1 2" key="1">
    <citation type="submission" date="2018-07" db="EMBL/GenBank/DDBJ databases">
        <title>Genomic Encyclopedia of Type Strains, Phase IV (KMG-IV): sequencing the most valuable type-strain genomes for metagenomic binning, comparative biology and taxonomic classification.</title>
        <authorList>
            <person name="Goeker M."/>
        </authorList>
    </citation>
    <scope>NUCLEOTIDE SEQUENCE [LARGE SCALE GENOMIC DNA]</scope>
    <source>
        <strain evidence="1 2">DSM 27016</strain>
    </source>
</reference>
<dbReference type="InterPro" id="IPR047794">
    <property type="entry name" value="C45_proenzyme-like"/>
</dbReference>
<gene>
    <name evidence="1" type="ORF">DFR58_1158</name>
</gene>
<dbReference type="Gene3D" id="3.60.60.10">
    <property type="entry name" value="Penicillin V Acylase, Chain A"/>
    <property type="match status" value="1"/>
</dbReference>